<dbReference type="Proteomes" id="UP000234681">
    <property type="component" value="Chromosome 9"/>
</dbReference>
<protein>
    <submittedName>
        <fullName evidence="1">RCG22358</fullName>
    </submittedName>
</protein>
<dbReference type="EMBL" id="CH473965">
    <property type="protein sequence ID" value="EDL98968.1"/>
    <property type="molecule type" value="Genomic_DNA"/>
</dbReference>
<reference evidence="1 2" key="1">
    <citation type="submission" date="2005-09" db="EMBL/GenBank/DDBJ databases">
        <authorList>
            <person name="Mural R.J."/>
            <person name="Li P.W."/>
            <person name="Adams M.D."/>
            <person name="Amanatides P.G."/>
            <person name="Baden-Tillson H."/>
            <person name="Barnstead M."/>
            <person name="Chin S.H."/>
            <person name="Dew I."/>
            <person name="Evans C.A."/>
            <person name="Ferriera S."/>
            <person name="Flanigan M."/>
            <person name="Fosler C."/>
            <person name="Glodek A."/>
            <person name="Gu Z."/>
            <person name="Holt R.A."/>
            <person name="Jennings D."/>
            <person name="Kraft C.L."/>
            <person name="Lu F."/>
            <person name="Nguyen T."/>
            <person name="Nusskern D.R."/>
            <person name="Pfannkoch C.M."/>
            <person name="Sitter C."/>
            <person name="Sutton G.G."/>
            <person name="Venter J.C."/>
            <person name="Wang Z."/>
            <person name="Woodage T."/>
            <person name="Zheng X.H."/>
            <person name="Zhong F."/>
        </authorList>
    </citation>
    <scope>NUCLEOTIDE SEQUENCE [LARGE SCALE GENOMIC DNA]</scope>
    <source>
        <strain>BN</strain>
        <strain evidence="2">Sprague-Dawley</strain>
    </source>
</reference>
<organism evidence="1 2">
    <name type="scientific">Rattus norvegicus</name>
    <name type="common">Rat</name>
    <dbReference type="NCBI Taxonomy" id="10116"/>
    <lineage>
        <taxon>Eukaryota</taxon>
        <taxon>Metazoa</taxon>
        <taxon>Chordata</taxon>
        <taxon>Craniata</taxon>
        <taxon>Vertebrata</taxon>
        <taxon>Euteleostomi</taxon>
        <taxon>Mammalia</taxon>
        <taxon>Eutheria</taxon>
        <taxon>Euarchontoglires</taxon>
        <taxon>Glires</taxon>
        <taxon>Rodentia</taxon>
        <taxon>Myomorpha</taxon>
        <taxon>Muroidea</taxon>
        <taxon>Muridae</taxon>
        <taxon>Murinae</taxon>
        <taxon>Rattus</taxon>
    </lineage>
</organism>
<gene>
    <name evidence="1" type="ORF">rCG_22358</name>
</gene>
<accession>A6IP92</accession>
<evidence type="ECO:0000313" key="2">
    <source>
        <dbReference type="Proteomes" id="UP000234681"/>
    </source>
</evidence>
<proteinExistence type="predicted"/>
<name>A6IP92_RAT</name>
<dbReference type="AlphaFoldDB" id="A6IP92"/>
<evidence type="ECO:0000313" key="1">
    <source>
        <dbReference type="EMBL" id="EDL98968.1"/>
    </source>
</evidence>
<sequence>MPRVPNTSELEDRPHEDRKSVIFSSDEELMPKHPSILKINPSLQEVKLRRLPINPERIRRRNLGVSPTE</sequence>